<keyword evidence="2" id="KW-1185">Reference proteome</keyword>
<protein>
    <submittedName>
        <fullName evidence="1">Uncharacterized protein</fullName>
    </submittedName>
</protein>
<organism evidence="1 2">
    <name type="scientific">Xylanibacillus composti</name>
    <dbReference type="NCBI Taxonomy" id="1572762"/>
    <lineage>
        <taxon>Bacteria</taxon>
        <taxon>Bacillati</taxon>
        <taxon>Bacillota</taxon>
        <taxon>Bacilli</taxon>
        <taxon>Bacillales</taxon>
        <taxon>Paenibacillaceae</taxon>
        <taxon>Xylanibacillus</taxon>
    </lineage>
</organism>
<evidence type="ECO:0000313" key="1">
    <source>
        <dbReference type="EMBL" id="GIQ68265.1"/>
    </source>
</evidence>
<accession>A0A8J4M0X7</accession>
<dbReference type="AlphaFoldDB" id="A0A8J4M0X7"/>
<sequence length="217" mass="23881">MQAKAGMAVVQSITDPTIFDNLRVVVEGALYERDLAGEILVVERRDLVDLAAFSRSFRMKVREKAPAASSQEAVQLEFRLTSQFMDFAAEKAAAIWGGSPPSTAGCMLEASLRVPLSPAERSGKVAELRPEHLPLGALRETGQAVEHIAAGIWKEGRERPDLQLYFHGTVSSVAAIELEARFRYARPLDEDDAAWIPDMLEDCLAVLQQWNARGMDA</sequence>
<gene>
    <name evidence="1" type="ORF">XYCOK13_10890</name>
</gene>
<name>A0A8J4M0X7_9BACL</name>
<dbReference type="EMBL" id="BOVK01000014">
    <property type="protein sequence ID" value="GIQ68265.1"/>
    <property type="molecule type" value="Genomic_DNA"/>
</dbReference>
<proteinExistence type="predicted"/>
<evidence type="ECO:0000313" key="2">
    <source>
        <dbReference type="Proteomes" id="UP000677918"/>
    </source>
</evidence>
<dbReference type="Proteomes" id="UP000677918">
    <property type="component" value="Unassembled WGS sequence"/>
</dbReference>
<reference evidence="1" key="1">
    <citation type="submission" date="2021-04" db="EMBL/GenBank/DDBJ databases">
        <title>Draft genome sequence of Xylanibacillus composti strain K13.</title>
        <authorList>
            <person name="Uke A."/>
            <person name="Chhe C."/>
            <person name="Baramee S."/>
            <person name="Kosugi A."/>
        </authorList>
    </citation>
    <scope>NUCLEOTIDE SEQUENCE</scope>
    <source>
        <strain evidence="1">K13</strain>
    </source>
</reference>
<comment type="caution">
    <text evidence="1">The sequence shown here is derived from an EMBL/GenBank/DDBJ whole genome shotgun (WGS) entry which is preliminary data.</text>
</comment>